<dbReference type="Proteomes" id="UP001108240">
    <property type="component" value="Unplaced"/>
</dbReference>
<evidence type="ECO:0000256" key="6">
    <source>
        <dbReference type="ARBA" id="ARBA00022833"/>
    </source>
</evidence>
<evidence type="ECO:0000256" key="2">
    <source>
        <dbReference type="ARBA" id="ARBA00004123"/>
    </source>
</evidence>
<evidence type="ECO:0000313" key="15">
    <source>
        <dbReference type="Proteomes" id="UP001108240"/>
    </source>
</evidence>
<proteinExistence type="predicted"/>
<dbReference type="PANTHER" id="PTHR16515">
    <property type="entry name" value="PR DOMAIN ZINC FINGER PROTEIN"/>
    <property type="match status" value="1"/>
</dbReference>
<dbReference type="PROSITE" id="PS50157">
    <property type="entry name" value="ZINC_FINGER_C2H2_2"/>
    <property type="match status" value="3"/>
</dbReference>
<evidence type="ECO:0000256" key="4">
    <source>
        <dbReference type="ARBA" id="ARBA00022737"/>
    </source>
</evidence>
<organism evidence="14 15">
    <name type="scientific">Cyprinus carpio carpio</name>
    <dbReference type="NCBI Taxonomy" id="630221"/>
    <lineage>
        <taxon>Eukaryota</taxon>
        <taxon>Metazoa</taxon>
        <taxon>Chordata</taxon>
        <taxon>Craniata</taxon>
        <taxon>Vertebrata</taxon>
        <taxon>Euteleostomi</taxon>
        <taxon>Actinopterygii</taxon>
        <taxon>Neopterygii</taxon>
        <taxon>Teleostei</taxon>
        <taxon>Ostariophysi</taxon>
        <taxon>Cypriniformes</taxon>
        <taxon>Cyprinidae</taxon>
        <taxon>Cyprininae</taxon>
        <taxon>Cyprinus</taxon>
    </lineage>
</organism>
<dbReference type="Gene3D" id="3.30.160.60">
    <property type="entry name" value="Classic Zinc Finger"/>
    <property type="match status" value="3"/>
</dbReference>
<keyword evidence="9" id="KW-0804">Transcription</keyword>
<feature type="domain" description="C2H2-type" evidence="13">
    <location>
        <begin position="122"/>
        <end position="149"/>
    </location>
</feature>
<evidence type="ECO:0000256" key="7">
    <source>
        <dbReference type="ARBA" id="ARBA00023015"/>
    </source>
</evidence>
<dbReference type="PANTHER" id="PTHR16515:SF49">
    <property type="entry name" value="GASTRULA ZINC FINGER PROTEIN XLCGF49.1-LIKE-RELATED"/>
    <property type="match status" value="1"/>
</dbReference>
<dbReference type="InterPro" id="IPR013087">
    <property type="entry name" value="Znf_C2H2_type"/>
</dbReference>
<evidence type="ECO:0000256" key="8">
    <source>
        <dbReference type="ARBA" id="ARBA00023125"/>
    </source>
</evidence>
<evidence type="ECO:0000313" key="14">
    <source>
        <dbReference type="Ensembl" id="ENSCCRP00000138989.1"/>
    </source>
</evidence>
<reference evidence="14" key="2">
    <citation type="submission" date="2025-09" db="UniProtKB">
        <authorList>
            <consortium name="Ensembl"/>
        </authorList>
    </citation>
    <scope>IDENTIFICATION</scope>
</reference>
<keyword evidence="4" id="KW-0677">Repeat</keyword>
<dbReference type="GO" id="GO:0003677">
    <property type="term" value="F:DNA binding"/>
    <property type="evidence" value="ECO:0007669"/>
    <property type="project" value="UniProtKB-KW"/>
</dbReference>
<feature type="domain" description="C2H2-type" evidence="13">
    <location>
        <begin position="94"/>
        <end position="121"/>
    </location>
</feature>
<dbReference type="Pfam" id="PF00096">
    <property type="entry name" value="zf-C2H2"/>
    <property type="match status" value="3"/>
</dbReference>
<dbReference type="GO" id="GO:0008270">
    <property type="term" value="F:zinc ion binding"/>
    <property type="evidence" value="ECO:0007669"/>
    <property type="project" value="UniProtKB-KW"/>
</dbReference>
<keyword evidence="7" id="KW-0805">Transcription regulation</keyword>
<keyword evidence="5 11" id="KW-0863">Zinc-finger</keyword>
<evidence type="ECO:0000256" key="12">
    <source>
        <dbReference type="SAM" id="MobiDB-lite"/>
    </source>
</evidence>
<feature type="domain" description="C2H2-type" evidence="13">
    <location>
        <begin position="150"/>
        <end position="177"/>
    </location>
</feature>
<dbReference type="AlphaFoldDB" id="A0A9J8A1A5"/>
<dbReference type="FunFam" id="3.30.160.60:FF:000912">
    <property type="entry name" value="Zinc finger protein 660"/>
    <property type="match status" value="1"/>
</dbReference>
<dbReference type="SUPFAM" id="SSF57667">
    <property type="entry name" value="beta-beta-alpha zinc fingers"/>
    <property type="match status" value="2"/>
</dbReference>
<evidence type="ECO:0000256" key="1">
    <source>
        <dbReference type="ARBA" id="ARBA00003767"/>
    </source>
</evidence>
<dbReference type="GO" id="GO:0005634">
    <property type="term" value="C:nucleus"/>
    <property type="evidence" value="ECO:0007669"/>
    <property type="project" value="UniProtKB-SubCell"/>
</dbReference>
<feature type="region of interest" description="Disordered" evidence="12">
    <location>
        <begin position="20"/>
        <end position="45"/>
    </location>
</feature>
<dbReference type="Ensembl" id="ENSCCRT00000175847.1">
    <property type="protein sequence ID" value="ENSCCRP00000138989.1"/>
    <property type="gene ID" value="ENSCCRG00000070488.1"/>
</dbReference>
<keyword evidence="3" id="KW-0479">Metal-binding</keyword>
<comment type="subcellular location">
    <subcellularLocation>
        <location evidence="2">Nucleus</location>
    </subcellularLocation>
</comment>
<accession>A0A9J8A1A5</accession>
<evidence type="ECO:0000259" key="13">
    <source>
        <dbReference type="PROSITE" id="PS50157"/>
    </source>
</evidence>
<reference evidence="14" key="1">
    <citation type="submission" date="2025-08" db="UniProtKB">
        <authorList>
            <consortium name="Ensembl"/>
        </authorList>
    </citation>
    <scope>IDENTIFICATION</scope>
</reference>
<sequence>MMAFIKEESEDLKIKEVFSLKQEDTEEQTDLMPLKEESQDPSDMEENYQYEKPHQFMIGEKYFSDSKIEKMSSQNKGTRKIEGHMKVQTGESPFTCQQCVRSFSHKKTLNRHNEIHTGEKPFTCQQCGKRFSDRRNLEAHMSLHTGERPFTCSQCGKSFIQKKHLNFHMSIHSGQFLDTCKL</sequence>
<evidence type="ECO:0000256" key="3">
    <source>
        <dbReference type="ARBA" id="ARBA00022723"/>
    </source>
</evidence>
<dbReference type="FunFam" id="3.30.160.60:FF:000100">
    <property type="entry name" value="Zinc finger 45-like"/>
    <property type="match status" value="1"/>
</dbReference>
<protein>
    <recommendedName>
        <fullName evidence="13">C2H2-type domain-containing protein</fullName>
    </recommendedName>
</protein>
<evidence type="ECO:0000256" key="5">
    <source>
        <dbReference type="ARBA" id="ARBA00022771"/>
    </source>
</evidence>
<name>A0A9J8A1A5_CYPCA</name>
<keyword evidence="10" id="KW-0539">Nucleus</keyword>
<dbReference type="GeneTree" id="ENSGT00940000154446"/>
<dbReference type="SMART" id="SM00355">
    <property type="entry name" value="ZnF_C2H2"/>
    <property type="match status" value="3"/>
</dbReference>
<comment type="function">
    <text evidence="1">May be involved in transcriptional regulation.</text>
</comment>
<dbReference type="PROSITE" id="PS00028">
    <property type="entry name" value="ZINC_FINGER_C2H2_1"/>
    <property type="match status" value="3"/>
</dbReference>
<keyword evidence="6" id="KW-0862">Zinc</keyword>
<evidence type="ECO:0000256" key="11">
    <source>
        <dbReference type="PROSITE-ProRule" id="PRU00042"/>
    </source>
</evidence>
<evidence type="ECO:0000256" key="9">
    <source>
        <dbReference type="ARBA" id="ARBA00023163"/>
    </source>
</evidence>
<dbReference type="FunFam" id="3.30.160.60:FF:000097">
    <property type="entry name" value="Zinc finger protein"/>
    <property type="match status" value="1"/>
</dbReference>
<evidence type="ECO:0000256" key="10">
    <source>
        <dbReference type="ARBA" id="ARBA00023242"/>
    </source>
</evidence>
<keyword evidence="15" id="KW-1185">Reference proteome</keyword>
<dbReference type="InterPro" id="IPR036236">
    <property type="entry name" value="Znf_C2H2_sf"/>
</dbReference>
<dbReference type="InterPro" id="IPR050331">
    <property type="entry name" value="Zinc_finger"/>
</dbReference>
<dbReference type="GO" id="GO:0010468">
    <property type="term" value="P:regulation of gene expression"/>
    <property type="evidence" value="ECO:0007669"/>
    <property type="project" value="TreeGrafter"/>
</dbReference>
<keyword evidence="8" id="KW-0238">DNA-binding</keyword>